<dbReference type="eggNOG" id="KOG3158">
    <property type="taxonomic scope" value="Eukaryota"/>
</dbReference>
<evidence type="ECO:0000256" key="1">
    <source>
        <dbReference type="ARBA" id="ARBA00025733"/>
    </source>
</evidence>
<protein>
    <submittedName>
        <fullName evidence="4">HSP20-like chaperone</fullName>
    </submittedName>
</protein>
<evidence type="ECO:0000313" key="5">
    <source>
        <dbReference type="Proteomes" id="UP000007264"/>
    </source>
</evidence>
<evidence type="ECO:0000259" key="3">
    <source>
        <dbReference type="PROSITE" id="PS51203"/>
    </source>
</evidence>
<dbReference type="EMBL" id="AGSI01000004">
    <property type="protein sequence ID" value="EIE25338.1"/>
    <property type="molecule type" value="Genomic_DNA"/>
</dbReference>
<dbReference type="SUPFAM" id="SSF49764">
    <property type="entry name" value="HSP20-like chaperones"/>
    <property type="match status" value="1"/>
</dbReference>
<dbReference type="GO" id="GO:0005829">
    <property type="term" value="C:cytosol"/>
    <property type="evidence" value="ECO:0007669"/>
    <property type="project" value="TreeGrafter"/>
</dbReference>
<feature type="domain" description="CS" evidence="3">
    <location>
        <begin position="2"/>
        <end position="103"/>
    </location>
</feature>
<organism evidence="4 5">
    <name type="scientific">Coccomyxa subellipsoidea (strain C-169)</name>
    <name type="common">Green microalga</name>
    <dbReference type="NCBI Taxonomy" id="574566"/>
    <lineage>
        <taxon>Eukaryota</taxon>
        <taxon>Viridiplantae</taxon>
        <taxon>Chlorophyta</taxon>
        <taxon>core chlorophytes</taxon>
        <taxon>Trebouxiophyceae</taxon>
        <taxon>Trebouxiophyceae incertae sedis</taxon>
        <taxon>Coccomyxaceae</taxon>
        <taxon>Coccomyxa</taxon>
        <taxon>Coccomyxa subellipsoidea</taxon>
    </lineage>
</organism>
<dbReference type="AlphaFoldDB" id="I0Z3W9"/>
<dbReference type="PANTHER" id="PTHR22932:SF1">
    <property type="entry name" value="CO-CHAPERONE PROTEIN DAF-41"/>
    <property type="match status" value="1"/>
</dbReference>
<evidence type="ECO:0000256" key="2">
    <source>
        <dbReference type="SAM" id="MobiDB-lite"/>
    </source>
</evidence>
<dbReference type="Pfam" id="PF04969">
    <property type="entry name" value="CS"/>
    <property type="match status" value="1"/>
</dbReference>
<dbReference type="STRING" id="574566.I0Z3W9"/>
<feature type="region of interest" description="Disordered" evidence="2">
    <location>
        <begin position="154"/>
        <end position="189"/>
    </location>
</feature>
<dbReference type="OrthoDB" id="1564555at2759"/>
<accession>I0Z3W9</accession>
<name>I0Z3W9_COCSC</name>
<feature type="compositionally biased region" description="Acidic residues" evidence="2">
    <location>
        <begin position="166"/>
        <end position="183"/>
    </location>
</feature>
<dbReference type="FunFam" id="2.60.40.790:FF:000039">
    <property type="entry name" value="CS domain containing protein"/>
    <property type="match status" value="1"/>
</dbReference>
<dbReference type="InterPro" id="IPR007052">
    <property type="entry name" value="CS_dom"/>
</dbReference>
<keyword evidence="5" id="KW-1185">Reference proteome</keyword>
<comment type="caution">
    <text evidence="4">The sequence shown here is derived from an EMBL/GenBank/DDBJ whole genome shotgun (WGS) entry which is preliminary data.</text>
</comment>
<dbReference type="PANTHER" id="PTHR22932">
    <property type="entry name" value="TELOMERASE-BINDING PROTEIN P23 HSP90 CO-CHAPERONE"/>
    <property type="match status" value="1"/>
</dbReference>
<dbReference type="PROSITE" id="PS51203">
    <property type="entry name" value="CS"/>
    <property type="match status" value="1"/>
</dbReference>
<dbReference type="GO" id="GO:0051087">
    <property type="term" value="F:protein-folding chaperone binding"/>
    <property type="evidence" value="ECO:0007669"/>
    <property type="project" value="TreeGrafter"/>
</dbReference>
<dbReference type="GO" id="GO:0006457">
    <property type="term" value="P:protein folding"/>
    <property type="evidence" value="ECO:0007669"/>
    <property type="project" value="TreeGrafter"/>
</dbReference>
<reference evidence="4 5" key="1">
    <citation type="journal article" date="2012" name="Genome Biol.">
        <title>The genome of the polar eukaryotic microalga coccomyxa subellipsoidea reveals traits of cold adaptation.</title>
        <authorList>
            <person name="Blanc G."/>
            <person name="Agarkova I."/>
            <person name="Grimwood J."/>
            <person name="Kuo A."/>
            <person name="Brueggeman A."/>
            <person name="Dunigan D."/>
            <person name="Gurnon J."/>
            <person name="Ladunga I."/>
            <person name="Lindquist E."/>
            <person name="Lucas S."/>
            <person name="Pangilinan J."/>
            <person name="Proschold T."/>
            <person name="Salamov A."/>
            <person name="Schmutz J."/>
            <person name="Weeks D."/>
            <person name="Yamada T."/>
            <person name="Claverie J.M."/>
            <person name="Grigoriev I."/>
            <person name="Van Etten J."/>
            <person name="Lomsadze A."/>
            <person name="Borodovsky M."/>
        </authorList>
    </citation>
    <scope>NUCLEOTIDE SEQUENCE [LARGE SCALE GENOMIC DNA]</scope>
    <source>
        <strain evidence="4 5">C-169</strain>
    </source>
</reference>
<proteinExistence type="inferred from homology"/>
<dbReference type="GO" id="GO:0051879">
    <property type="term" value="F:Hsp90 protein binding"/>
    <property type="evidence" value="ECO:0007669"/>
    <property type="project" value="InterPro"/>
</dbReference>
<dbReference type="RefSeq" id="XP_005649882.1">
    <property type="nucleotide sequence ID" value="XM_005649825.1"/>
</dbReference>
<dbReference type="InterPro" id="IPR008978">
    <property type="entry name" value="HSP20-like_chaperone"/>
</dbReference>
<dbReference type="CDD" id="cd06465">
    <property type="entry name" value="p23_hB-ind1_like"/>
    <property type="match status" value="1"/>
</dbReference>
<dbReference type="GO" id="GO:0005634">
    <property type="term" value="C:nucleus"/>
    <property type="evidence" value="ECO:0007669"/>
    <property type="project" value="TreeGrafter"/>
</dbReference>
<dbReference type="Gene3D" id="2.60.40.790">
    <property type="match status" value="1"/>
</dbReference>
<sequence>MALVPKVQWAQRADRLYLTIDLQDAKEPKVDISNDAEGKFGKVTFKGEGRSHATGAEKHQYSLDLDLYKGVDPDQSKISISDRSIFLVVMKAEDASEHWPRLLHNKGKVTNITVDWDKWVDEDEEEEGGKKEDFDMSDLQNFQNFGGGAFGGGMGGGLSGIGNVEAVEDDGDDSDDDDDDEMPPLEAEK</sequence>
<evidence type="ECO:0000313" key="4">
    <source>
        <dbReference type="EMBL" id="EIE25338.1"/>
    </source>
</evidence>
<dbReference type="KEGG" id="csl:COCSUDRAFT_65198"/>
<gene>
    <name evidence="4" type="ORF">COCSUDRAFT_65198</name>
</gene>
<dbReference type="GeneID" id="17043340"/>
<comment type="similarity">
    <text evidence="1">Belongs to the p23/wos2 family.</text>
</comment>
<dbReference type="Proteomes" id="UP000007264">
    <property type="component" value="Unassembled WGS sequence"/>
</dbReference>
<dbReference type="InterPro" id="IPR045250">
    <property type="entry name" value="p23-like"/>
</dbReference>
<dbReference type="GO" id="GO:0051131">
    <property type="term" value="P:chaperone-mediated protein complex assembly"/>
    <property type="evidence" value="ECO:0007669"/>
    <property type="project" value="TreeGrafter"/>
</dbReference>